<dbReference type="EMBL" id="OBDO01000013">
    <property type="protein sequence ID" value="SNX98967.1"/>
    <property type="molecule type" value="Genomic_DNA"/>
</dbReference>
<dbReference type="Gene3D" id="3.40.50.300">
    <property type="entry name" value="P-loop containing nucleotide triphosphate hydrolases"/>
    <property type="match status" value="1"/>
</dbReference>
<dbReference type="NCBIfam" id="TIGR01166">
    <property type="entry name" value="cbiO"/>
    <property type="match status" value="1"/>
</dbReference>
<comment type="function">
    <text evidence="9">Probably part of an ABC transporter complex. Responsible for energy coupling to the transport system.</text>
</comment>
<evidence type="ECO:0000256" key="5">
    <source>
        <dbReference type="ARBA" id="ARBA00022741"/>
    </source>
</evidence>
<sequence>MNAPPSSAGSSRPEPSLRVEDLAFAYPDGHQALFGVDLRIEQGERVALLGPNGAGKTTLVLHLNGILRAGRGSVTVAGLPVDRAHLQEVRRRVGIVFQDPDDQLFMPTVGEDVAFGPRNLGLPEAEVAARVAAALDQVGMTGSADRPPHHLSFGQRRRVAVATVLSMHPEVLVLDEPSSNLDPAGRRELAEVLQALPVTMLMVTHDLPYALQLCPRSVVLDGGIVVADGPTRELLADTELLARHRLELPYGFDPANVP</sequence>
<keyword evidence="4 10" id="KW-1003">Cell membrane</keyword>
<protein>
    <recommendedName>
        <fullName evidence="10">ABC transporter ATP-binding protein</fullName>
    </recommendedName>
</protein>
<keyword evidence="13" id="KW-1185">Reference proteome</keyword>
<dbReference type="GO" id="GO:0006824">
    <property type="term" value="P:cobalt ion transport"/>
    <property type="evidence" value="ECO:0007669"/>
    <property type="project" value="InterPro"/>
</dbReference>
<evidence type="ECO:0000256" key="10">
    <source>
        <dbReference type="RuleBase" id="RU364103"/>
    </source>
</evidence>
<comment type="function">
    <text evidence="10">Part of an ABC transporter complex. Responsible for energy coupling to the transport system.</text>
</comment>
<evidence type="ECO:0000256" key="2">
    <source>
        <dbReference type="ARBA" id="ARBA00005417"/>
    </source>
</evidence>
<dbReference type="PROSITE" id="PS00211">
    <property type="entry name" value="ABC_TRANSPORTER_1"/>
    <property type="match status" value="1"/>
</dbReference>
<dbReference type="InterPro" id="IPR003593">
    <property type="entry name" value="AAA+_ATPase"/>
</dbReference>
<dbReference type="SMART" id="SM00382">
    <property type="entry name" value="AAA"/>
    <property type="match status" value="1"/>
</dbReference>
<proteinExistence type="inferred from homology"/>
<keyword evidence="3 10" id="KW-0813">Transport</keyword>
<dbReference type="GO" id="GO:0043190">
    <property type="term" value="C:ATP-binding cassette (ABC) transporter complex"/>
    <property type="evidence" value="ECO:0007669"/>
    <property type="project" value="TreeGrafter"/>
</dbReference>
<gene>
    <name evidence="12" type="ORF">SAMN06893097_11359</name>
</gene>
<keyword evidence="7" id="KW-1278">Translocase</keyword>
<dbReference type="PROSITE" id="PS50893">
    <property type="entry name" value="ABC_TRANSPORTER_2"/>
    <property type="match status" value="1"/>
</dbReference>
<dbReference type="GO" id="GO:0016887">
    <property type="term" value="F:ATP hydrolysis activity"/>
    <property type="evidence" value="ECO:0007669"/>
    <property type="project" value="InterPro"/>
</dbReference>
<dbReference type="InterPro" id="IPR027417">
    <property type="entry name" value="P-loop_NTPase"/>
</dbReference>
<keyword evidence="6 10" id="KW-0067">ATP-binding</keyword>
<evidence type="ECO:0000256" key="4">
    <source>
        <dbReference type="ARBA" id="ARBA00022475"/>
    </source>
</evidence>
<dbReference type="PANTHER" id="PTHR43553">
    <property type="entry name" value="HEAVY METAL TRANSPORTER"/>
    <property type="match status" value="1"/>
</dbReference>
<dbReference type="CDD" id="cd03225">
    <property type="entry name" value="ABC_cobalt_CbiO_domain1"/>
    <property type="match status" value="1"/>
</dbReference>
<organism evidence="12 13">
    <name type="scientific">Geodermatophilus sabuli</name>
    <dbReference type="NCBI Taxonomy" id="1564158"/>
    <lineage>
        <taxon>Bacteria</taxon>
        <taxon>Bacillati</taxon>
        <taxon>Actinomycetota</taxon>
        <taxon>Actinomycetes</taxon>
        <taxon>Geodermatophilales</taxon>
        <taxon>Geodermatophilaceae</taxon>
        <taxon>Geodermatophilus</taxon>
    </lineage>
</organism>
<dbReference type="InterPro" id="IPR015856">
    <property type="entry name" value="ABC_transpr_CbiO/EcfA_su"/>
</dbReference>
<name>A0A285EIY4_9ACTN</name>
<evidence type="ECO:0000256" key="8">
    <source>
        <dbReference type="ARBA" id="ARBA00023136"/>
    </source>
</evidence>
<dbReference type="InterPro" id="IPR017871">
    <property type="entry name" value="ABC_transporter-like_CS"/>
</dbReference>
<evidence type="ECO:0000256" key="6">
    <source>
        <dbReference type="ARBA" id="ARBA00022840"/>
    </source>
</evidence>
<dbReference type="InterPro" id="IPR005876">
    <property type="entry name" value="Co_trans_ATP-bd"/>
</dbReference>
<dbReference type="Proteomes" id="UP000219514">
    <property type="component" value="Unassembled WGS sequence"/>
</dbReference>
<dbReference type="AlphaFoldDB" id="A0A285EIY4"/>
<keyword evidence="5 10" id="KW-0547">Nucleotide-binding</keyword>
<reference evidence="12 13" key="1">
    <citation type="submission" date="2017-09" db="EMBL/GenBank/DDBJ databases">
        <authorList>
            <person name="Ehlers B."/>
            <person name="Leendertz F.H."/>
        </authorList>
    </citation>
    <scope>NUCLEOTIDE SEQUENCE [LARGE SCALE GENOMIC DNA]</scope>
    <source>
        <strain evidence="12 13">DSM 46844</strain>
    </source>
</reference>
<dbReference type="InterPro" id="IPR050095">
    <property type="entry name" value="ECF_ABC_transporter_ATP-bd"/>
</dbReference>
<dbReference type="InterPro" id="IPR003439">
    <property type="entry name" value="ABC_transporter-like_ATP-bd"/>
</dbReference>
<dbReference type="GO" id="GO:0042626">
    <property type="term" value="F:ATPase-coupled transmembrane transporter activity"/>
    <property type="evidence" value="ECO:0007669"/>
    <property type="project" value="TreeGrafter"/>
</dbReference>
<dbReference type="FunFam" id="3.40.50.300:FF:000224">
    <property type="entry name" value="Energy-coupling factor transporter ATP-binding protein EcfA"/>
    <property type="match status" value="1"/>
</dbReference>
<dbReference type="PANTHER" id="PTHR43553:SF24">
    <property type="entry name" value="ENERGY-COUPLING FACTOR TRANSPORTER ATP-BINDING PROTEIN ECFA1"/>
    <property type="match status" value="1"/>
</dbReference>
<dbReference type="GO" id="GO:0005524">
    <property type="term" value="F:ATP binding"/>
    <property type="evidence" value="ECO:0007669"/>
    <property type="project" value="UniProtKB-UniRule"/>
</dbReference>
<feature type="domain" description="ABC transporter" evidence="11">
    <location>
        <begin position="17"/>
        <end position="247"/>
    </location>
</feature>
<evidence type="ECO:0000313" key="12">
    <source>
        <dbReference type="EMBL" id="SNX98967.1"/>
    </source>
</evidence>
<evidence type="ECO:0000256" key="9">
    <source>
        <dbReference type="ARBA" id="ARBA00025157"/>
    </source>
</evidence>
<keyword evidence="8 10" id="KW-0472">Membrane</keyword>
<dbReference type="SUPFAM" id="SSF52540">
    <property type="entry name" value="P-loop containing nucleoside triphosphate hydrolases"/>
    <property type="match status" value="1"/>
</dbReference>
<comment type="similarity">
    <text evidence="2 10">Belongs to the ABC transporter superfamily.</text>
</comment>
<accession>A0A285EIY4</accession>
<evidence type="ECO:0000256" key="7">
    <source>
        <dbReference type="ARBA" id="ARBA00022967"/>
    </source>
</evidence>
<evidence type="ECO:0000256" key="1">
    <source>
        <dbReference type="ARBA" id="ARBA00004202"/>
    </source>
</evidence>
<dbReference type="RefSeq" id="WP_172442607.1">
    <property type="nucleotide sequence ID" value="NZ_JACHXB010000005.1"/>
</dbReference>
<evidence type="ECO:0000313" key="13">
    <source>
        <dbReference type="Proteomes" id="UP000219514"/>
    </source>
</evidence>
<dbReference type="Pfam" id="PF00005">
    <property type="entry name" value="ABC_tran"/>
    <property type="match status" value="1"/>
</dbReference>
<comment type="subcellular location">
    <subcellularLocation>
        <location evidence="1 10">Cell membrane</location>
        <topology evidence="1 10">Peripheral membrane protein</topology>
    </subcellularLocation>
</comment>
<evidence type="ECO:0000256" key="3">
    <source>
        <dbReference type="ARBA" id="ARBA00022448"/>
    </source>
</evidence>
<evidence type="ECO:0000259" key="11">
    <source>
        <dbReference type="PROSITE" id="PS50893"/>
    </source>
</evidence>